<dbReference type="RefSeq" id="WP_013195691.1">
    <property type="nucleotide sequence ID" value="NC_014254.1"/>
</dbReference>
<dbReference type="Proteomes" id="UP000000391">
    <property type="component" value="Plasmid pMETEV01"/>
</dbReference>
<dbReference type="NCBIfam" id="TIGR00229">
    <property type="entry name" value="sensory_box"/>
    <property type="match status" value="3"/>
</dbReference>
<keyword evidence="9" id="KW-1185">Reference proteome</keyword>
<feature type="domain" description="PAS" evidence="6">
    <location>
        <begin position="130"/>
        <end position="200"/>
    </location>
</feature>
<keyword evidence="8" id="KW-0614">Plasmid</keyword>
<dbReference type="GO" id="GO:0004673">
    <property type="term" value="F:protein histidine kinase activity"/>
    <property type="evidence" value="ECO:0007669"/>
    <property type="project" value="UniProtKB-EC"/>
</dbReference>
<evidence type="ECO:0000259" key="7">
    <source>
        <dbReference type="PROSITE" id="PS50113"/>
    </source>
</evidence>
<proteinExistence type="predicted"/>
<keyword evidence="4" id="KW-0808">Transferase</keyword>
<dbReference type="InterPro" id="IPR052162">
    <property type="entry name" value="Sensor_kinase/Photoreceptor"/>
</dbReference>
<dbReference type="GeneID" id="9347971"/>
<dbReference type="SUPFAM" id="SSF55785">
    <property type="entry name" value="PYP-like sensor domain (PAS domain)"/>
    <property type="match status" value="4"/>
</dbReference>
<dbReference type="Gene3D" id="3.30.450.20">
    <property type="entry name" value="PAS domain"/>
    <property type="match status" value="4"/>
</dbReference>
<dbReference type="OrthoDB" id="8127at2157"/>
<dbReference type="Pfam" id="PF08447">
    <property type="entry name" value="PAS_3"/>
    <property type="match status" value="2"/>
</dbReference>
<evidence type="ECO:0000256" key="3">
    <source>
        <dbReference type="ARBA" id="ARBA00022553"/>
    </source>
</evidence>
<evidence type="ECO:0000313" key="8">
    <source>
        <dbReference type="EMBL" id="ADI75126.1"/>
    </source>
</evidence>
<dbReference type="InterPro" id="IPR001610">
    <property type="entry name" value="PAC"/>
</dbReference>
<dbReference type="HOGENOM" id="CLU_609187_0_0_2"/>
<organism evidence="8 9">
    <name type="scientific">Methanohalobium evestigatum (strain ATCC BAA-1072 / DSM 3721 / NBRC 107634 / OCM 161 / Z-7303)</name>
    <dbReference type="NCBI Taxonomy" id="644295"/>
    <lineage>
        <taxon>Archaea</taxon>
        <taxon>Methanobacteriati</taxon>
        <taxon>Methanobacteriota</taxon>
        <taxon>Stenosarchaea group</taxon>
        <taxon>Methanomicrobia</taxon>
        <taxon>Methanosarcinales</taxon>
        <taxon>Methanosarcinaceae</taxon>
        <taxon>Methanohalobium</taxon>
    </lineage>
</organism>
<evidence type="ECO:0000256" key="2">
    <source>
        <dbReference type="ARBA" id="ARBA00012438"/>
    </source>
</evidence>
<dbReference type="SMART" id="SM00091">
    <property type="entry name" value="PAS"/>
    <property type="match status" value="2"/>
</dbReference>
<feature type="domain" description="PAS" evidence="6">
    <location>
        <begin position="275"/>
        <end position="328"/>
    </location>
</feature>
<dbReference type="Pfam" id="PF13426">
    <property type="entry name" value="PAS_9"/>
    <property type="match status" value="1"/>
</dbReference>
<geneLocation type="plasmid" evidence="8 9">
    <name>pMETEV01</name>
</geneLocation>
<sequence length="449" mass="52752">MSEIEVDQELLLDQTNTQIFIFIDEQTYYLANKAHADFLGLDKNEFENVNIYNVFTRDVADYCFKENEKIFKENEKIHTRRWFKNSNGVSRLLSITKTPKLDSFNNVEYIICSAEDITEKNQSEKQKKKSEELFREITENMVEMICLTDKNGNFVYAGPSYKSNLGYDPENLIGKSVFNFVHPDDLDRIKSEFNSLLETLIPRKSEYRCLHADGHYLWLETYGNFIYDDVGNIKKIVFTGRDITKRKELEQKLKNSYEIINNSRVVAFLWKNDKENGWPVEYVSNNVVDIFGYTVDYFSGGKLSYADIIHPDDLERVRSEVETYSDDPDRFKFQHKPYRIITKTGDIRWVDDRTTIIRNDFGEITHYQGVILDITDRKLAEDRLMENEKMLDDTFESIQDGISIIDTEFNVLRANSKMGEWYKVNTPLEGKKCYQVYHNSSKPCDQCPT</sequence>
<dbReference type="PANTHER" id="PTHR43304:SF1">
    <property type="entry name" value="PAC DOMAIN-CONTAINING PROTEIN"/>
    <property type="match status" value="1"/>
</dbReference>
<evidence type="ECO:0000313" key="9">
    <source>
        <dbReference type="Proteomes" id="UP000000391"/>
    </source>
</evidence>
<dbReference type="InterPro" id="IPR013655">
    <property type="entry name" value="PAS_fold_3"/>
</dbReference>
<dbReference type="SMART" id="SM00086">
    <property type="entry name" value="PAC"/>
    <property type="match status" value="3"/>
</dbReference>
<feature type="domain" description="PAC" evidence="7">
    <location>
        <begin position="73"/>
        <end position="129"/>
    </location>
</feature>
<feature type="domain" description="PAC" evidence="7">
    <location>
        <begin position="334"/>
        <end position="386"/>
    </location>
</feature>
<dbReference type="InterPro" id="IPR000014">
    <property type="entry name" value="PAS"/>
</dbReference>
<dbReference type="CDD" id="cd00130">
    <property type="entry name" value="PAS"/>
    <property type="match status" value="2"/>
</dbReference>
<reference evidence="8 9" key="1">
    <citation type="submission" date="2010-06" db="EMBL/GenBank/DDBJ databases">
        <title>Complete sequence plasmid of Methanohalobium evestigatum Z-7303.</title>
        <authorList>
            <consortium name="US DOE Joint Genome Institute"/>
            <person name="Lucas S."/>
            <person name="Copeland A."/>
            <person name="Lapidus A."/>
            <person name="Cheng J.-F."/>
            <person name="Bruce D."/>
            <person name="Goodwin L."/>
            <person name="Pitluck S."/>
            <person name="Saunders E."/>
            <person name="Detter J.C."/>
            <person name="Han C."/>
            <person name="Tapia R."/>
            <person name="Land M."/>
            <person name="Hauser L."/>
            <person name="Kyrpides N."/>
            <person name="Mikhailova N."/>
            <person name="Sieprawska-Lupa M."/>
            <person name="Whitman W.B."/>
            <person name="Anderson I."/>
            <person name="Woyke T."/>
        </authorList>
    </citation>
    <scope>NUCLEOTIDE SEQUENCE [LARGE SCALE GENOMIC DNA]</scope>
    <source>
        <strain evidence="9">ATCC BAA-1072 / DSM 3721 / NBRC 107634 / OCM 161 / Z-7303</strain>
        <plasmid evidence="9">Plasmid pMETEV01</plasmid>
    </source>
</reference>
<dbReference type="PROSITE" id="PS50112">
    <property type="entry name" value="PAS"/>
    <property type="match status" value="2"/>
</dbReference>
<dbReference type="EMBL" id="CP002070">
    <property type="protein sequence ID" value="ADI75126.1"/>
    <property type="molecule type" value="Genomic_DNA"/>
</dbReference>
<keyword evidence="3" id="KW-0597">Phosphoprotein</keyword>
<dbReference type="EC" id="2.7.13.3" evidence="2"/>
<feature type="domain" description="PAC" evidence="7">
    <location>
        <begin position="203"/>
        <end position="255"/>
    </location>
</feature>
<evidence type="ECO:0000259" key="6">
    <source>
        <dbReference type="PROSITE" id="PS50112"/>
    </source>
</evidence>
<gene>
    <name evidence="8" type="ordered locus">Metev_2314</name>
</gene>
<protein>
    <recommendedName>
        <fullName evidence="2">histidine kinase</fullName>
        <ecNumber evidence="2">2.7.13.3</ecNumber>
    </recommendedName>
</protein>
<name>D7EC04_METEZ</name>
<dbReference type="PROSITE" id="PS50113">
    <property type="entry name" value="PAC"/>
    <property type="match status" value="3"/>
</dbReference>
<keyword evidence="5" id="KW-0418">Kinase</keyword>
<dbReference type="KEGG" id="mev:Metev_2314"/>
<evidence type="ECO:0000256" key="1">
    <source>
        <dbReference type="ARBA" id="ARBA00000085"/>
    </source>
</evidence>
<evidence type="ECO:0000256" key="5">
    <source>
        <dbReference type="ARBA" id="ARBA00022777"/>
    </source>
</evidence>
<dbReference type="AlphaFoldDB" id="D7EC04"/>
<dbReference type="InterPro" id="IPR035965">
    <property type="entry name" value="PAS-like_dom_sf"/>
</dbReference>
<evidence type="ECO:0000256" key="4">
    <source>
        <dbReference type="ARBA" id="ARBA00022679"/>
    </source>
</evidence>
<comment type="catalytic activity">
    <reaction evidence="1">
        <text>ATP + protein L-histidine = ADP + protein N-phospho-L-histidine.</text>
        <dbReference type="EC" id="2.7.13.3"/>
    </reaction>
</comment>
<dbReference type="PANTHER" id="PTHR43304">
    <property type="entry name" value="PHYTOCHROME-LIKE PROTEIN CPH1"/>
    <property type="match status" value="1"/>
</dbReference>
<accession>D7EC04</accession>
<dbReference type="InterPro" id="IPR000700">
    <property type="entry name" value="PAS-assoc_C"/>
</dbReference>